<dbReference type="EMBL" id="RXIC02000025">
    <property type="protein sequence ID" value="KAB1206972.1"/>
    <property type="molecule type" value="Genomic_DNA"/>
</dbReference>
<dbReference type="InterPro" id="IPR037185">
    <property type="entry name" value="EmrE-like"/>
</dbReference>
<comment type="similarity">
    <text evidence="2 6">Belongs to the drug/metabolite transporter (DMT) superfamily. Plant drug/metabolite exporter (P-DME) (TC 2.A.7.4) family.</text>
</comment>
<keyword evidence="4 6" id="KW-1133">Transmembrane helix</keyword>
<organism evidence="8 9">
    <name type="scientific">Morella rubra</name>
    <name type="common">Chinese bayberry</name>
    <dbReference type="NCBI Taxonomy" id="262757"/>
    <lineage>
        <taxon>Eukaryota</taxon>
        <taxon>Viridiplantae</taxon>
        <taxon>Streptophyta</taxon>
        <taxon>Embryophyta</taxon>
        <taxon>Tracheophyta</taxon>
        <taxon>Spermatophyta</taxon>
        <taxon>Magnoliopsida</taxon>
        <taxon>eudicotyledons</taxon>
        <taxon>Gunneridae</taxon>
        <taxon>Pentapetalae</taxon>
        <taxon>rosids</taxon>
        <taxon>fabids</taxon>
        <taxon>Fagales</taxon>
        <taxon>Myricaceae</taxon>
        <taxon>Morella</taxon>
    </lineage>
</organism>
<evidence type="ECO:0000259" key="7">
    <source>
        <dbReference type="Pfam" id="PF00892"/>
    </source>
</evidence>
<feature type="domain" description="EamA" evidence="7">
    <location>
        <begin position="156"/>
        <end position="294"/>
    </location>
</feature>
<accession>A0A6A1V2N3</accession>
<gene>
    <name evidence="8" type="ORF">CJ030_MR7G008112</name>
</gene>
<dbReference type="Pfam" id="PF00892">
    <property type="entry name" value="EamA"/>
    <property type="match status" value="1"/>
</dbReference>
<dbReference type="AlphaFoldDB" id="A0A6A1V2N3"/>
<keyword evidence="3 6" id="KW-0812">Transmembrane</keyword>
<dbReference type="GO" id="GO:0022857">
    <property type="term" value="F:transmembrane transporter activity"/>
    <property type="evidence" value="ECO:0007669"/>
    <property type="project" value="InterPro"/>
</dbReference>
<dbReference type="InterPro" id="IPR030184">
    <property type="entry name" value="WAT1-related"/>
</dbReference>
<evidence type="ECO:0000256" key="6">
    <source>
        <dbReference type="RuleBase" id="RU363077"/>
    </source>
</evidence>
<feature type="transmembrane region" description="Helical" evidence="6">
    <location>
        <begin position="29"/>
        <end position="47"/>
    </location>
</feature>
<sequence>MVVLQIGYTGAILLCKLAAEDGMNLRVLIAYRMLFASAFMVPLAIIFERGSLFQNLYIESLALTSTTFAAAVGNLAPLITFILAVSVGMERLNLKTMEGRAKVLGTFIGMGGVTLLTLYRGREIHLWSTHLNLLHRGADQTGLLSSPHRKSENLPLGCVMGVGSCLSSAVWLIIQAKMSEKYHCHCSSTALMCTMGAIQAVVFALCVERDWSQWKLGWNIRLLTASFTGIIVSGLMVILTAWCLHMRGPLFVSIFSPLTLVSVSIVGSLVLDEKLHLGSILGAVLIVGGLYLVLWGKGKETKEITKPEPSEISRESELIDIVPARPNAS</sequence>
<keyword evidence="5 6" id="KW-0472">Membrane</keyword>
<feature type="transmembrane region" description="Helical" evidence="6">
    <location>
        <begin position="186"/>
        <end position="205"/>
    </location>
</feature>
<comment type="caution">
    <text evidence="8">The sequence shown here is derived from an EMBL/GenBank/DDBJ whole genome shotgun (WGS) entry which is preliminary data.</text>
</comment>
<reference evidence="8 9" key="1">
    <citation type="journal article" date="2019" name="Plant Biotechnol. J.">
        <title>The red bayberry genome and genetic basis of sex determination.</title>
        <authorList>
            <person name="Jia H.M."/>
            <person name="Jia H.J."/>
            <person name="Cai Q.L."/>
            <person name="Wang Y."/>
            <person name="Zhao H.B."/>
            <person name="Yang W.F."/>
            <person name="Wang G.Y."/>
            <person name="Li Y.H."/>
            <person name="Zhan D.L."/>
            <person name="Shen Y.T."/>
            <person name="Niu Q.F."/>
            <person name="Chang L."/>
            <person name="Qiu J."/>
            <person name="Zhao L."/>
            <person name="Xie H.B."/>
            <person name="Fu W.Y."/>
            <person name="Jin J."/>
            <person name="Li X.W."/>
            <person name="Jiao Y."/>
            <person name="Zhou C.C."/>
            <person name="Tu T."/>
            <person name="Chai C.Y."/>
            <person name="Gao J.L."/>
            <person name="Fan L.J."/>
            <person name="van de Weg E."/>
            <person name="Wang J.Y."/>
            <person name="Gao Z.S."/>
        </authorList>
    </citation>
    <scope>NUCLEOTIDE SEQUENCE [LARGE SCALE GENOMIC DNA]</scope>
    <source>
        <tissue evidence="8">Leaves</tissue>
    </source>
</reference>
<evidence type="ECO:0000256" key="4">
    <source>
        <dbReference type="ARBA" id="ARBA00022989"/>
    </source>
</evidence>
<name>A0A6A1V2N3_9ROSI</name>
<dbReference type="OrthoDB" id="1728340at2759"/>
<protein>
    <recommendedName>
        <fullName evidence="6">WAT1-related protein</fullName>
    </recommendedName>
</protein>
<feature type="transmembrane region" description="Helical" evidence="6">
    <location>
        <begin position="67"/>
        <end position="89"/>
    </location>
</feature>
<dbReference type="Proteomes" id="UP000516437">
    <property type="component" value="Chromosome 7"/>
</dbReference>
<evidence type="ECO:0000256" key="3">
    <source>
        <dbReference type="ARBA" id="ARBA00022692"/>
    </source>
</evidence>
<evidence type="ECO:0000313" key="9">
    <source>
        <dbReference type="Proteomes" id="UP000516437"/>
    </source>
</evidence>
<dbReference type="SUPFAM" id="SSF103481">
    <property type="entry name" value="Multidrug resistance efflux transporter EmrE"/>
    <property type="match status" value="2"/>
</dbReference>
<proteinExistence type="inferred from homology"/>
<feature type="transmembrane region" description="Helical" evidence="6">
    <location>
        <begin position="277"/>
        <end position="296"/>
    </location>
</feature>
<comment type="subcellular location">
    <subcellularLocation>
        <location evidence="1 6">Membrane</location>
        <topology evidence="1 6">Multi-pass membrane protein</topology>
    </subcellularLocation>
</comment>
<feature type="transmembrane region" description="Helical" evidence="6">
    <location>
        <begin position="225"/>
        <end position="244"/>
    </location>
</feature>
<evidence type="ECO:0000256" key="1">
    <source>
        <dbReference type="ARBA" id="ARBA00004141"/>
    </source>
</evidence>
<evidence type="ECO:0000256" key="2">
    <source>
        <dbReference type="ARBA" id="ARBA00007635"/>
    </source>
</evidence>
<feature type="transmembrane region" description="Helical" evidence="6">
    <location>
        <begin position="251"/>
        <end position="271"/>
    </location>
</feature>
<feature type="transmembrane region" description="Helical" evidence="6">
    <location>
        <begin position="154"/>
        <end position="174"/>
    </location>
</feature>
<feature type="transmembrane region" description="Helical" evidence="6">
    <location>
        <begin position="101"/>
        <end position="119"/>
    </location>
</feature>
<dbReference type="GO" id="GO:0016020">
    <property type="term" value="C:membrane"/>
    <property type="evidence" value="ECO:0007669"/>
    <property type="project" value="UniProtKB-SubCell"/>
</dbReference>
<evidence type="ECO:0000256" key="5">
    <source>
        <dbReference type="ARBA" id="ARBA00023136"/>
    </source>
</evidence>
<evidence type="ECO:0000313" key="8">
    <source>
        <dbReference type="EMBL" id="KAB1206972.1"/>
    </source>
</evidence>
<dbReference type="PANTHER" id="PTHR31218">
    <property type="entry name" value="WAT1-RELATED PROTEIN"/>
    <property type="match status" value="1"/>
</dbReference>
<keyword evidence="9" id="KW-1185">Reference proteome</keyword>
<dbReference type="InterPro" id="IPR000620">
    <property type="entry name" value="EamA_dom"/>
</dbReference>